<keyword evidence="3" id="KW-1185">Reference proteome</keyword>
<dbReference type="InParanoid" id="F6I1J9"/>
<protein>
    <submittedName>
        <fullName evidence="2">Uncharacterized protein</fullName>
    </submittedName>
</protein>
<organism evidence="2 3">
    <name type="scientific">Vitis vinifera</name>
    <name type="common">Grape</name>
    <dbReference type="NCBI Taxonomy" id="29760"/>
    <lineage>
        <taxon>Eukaryota</taxon>
        <taxon>Viridiplantae</taxon>
        <taxon>Streptophyta</taxon>
        <taxon>Embryophyta</taxon>
        <taxon>Tracheophyta</taxon>
        <taxon>Spermatophyta</taxon>
        <taxon>Magnoliopsida</taxon>
        <taxon>eudicotyledons</taxon>
        <taxon>Gunneridae</taxon>
        <taxon>Pentapetalae</taxon>
        <taxon>rosids</taxon>
        <taxon>Vitales</taxon>
        <taxon>Vitaceae</taxon>
        <taxon>Viteae</taxon>
        <taxon>Vitis</taxon>
    </lineage>
</organism>
<gene>
    <name evidence="2" type="ordered locus">VIT_18s0086g00400</name>
</gene>
<feature type="region of interest" description="Disordered" evidence="1">
    <location>
        <begin position="41"/>
        <end position="67"/>
    </location>
</feature>
<name>F6I1J9_VITVI</name>
<accession>F6I1J9</accession>
<dbReference type="AlphaFoldDB" id="F6I1J9"/>
<dbReference type="Proteomes" id="UP000009183">
    <property type="component" value="Chromosome 18"/>
</dbReference>
<proteinExistence type="predicted"/>
<sequence length="112" mass="12333">MNPYGFLVVKQGSKCGESNSPRDCEKCLSRWFSRLMGALSRAEGGKNKGGSGRSRGSGIKSHNGKREGPYSSVFFFLGGKTLSKFGEGKEQSVEKIEWQLFHWVPSPTAKEI</sequence>
<reference evidence="3" key="1">
    <citation type="journal article" date="2007" name="Nature">
        <title>The grapevine genome sequence suggests ancestral hexaploidization in major angiosperm phyla.</title>
        <authorList>
            <consortium name="The French-Italian Public Consortium for Grapevine Genome Characterization."/>
            <person name="Jaillon O."/>
            <person name="Aury J.-M."/>
            <person name="Noel B."/>
            <person name="Policriti A."/>
            <person name="Clepet C."/>
            <person name="Casagrande A."/>
            <person name="Choisne N."/>
            <person name="Aubourg S."/>
            <person name="Vitulo N."/>
            <person name="Jubin C."/>
            <person name="Vezzi A."/>
            <person name="Legeai F."/>
            <person name="Hugueney P."/>
            <person name="Dasilva C."/>
            <person name="Horner D."/>
            <person name="Mica E."/>
            <person name="Jublot D."/>
            <person name="Poulain J."/>
            <person name="Bruyere C."/>
            <person name="Billault A."/>
            <person name="Segurens B."/>
            <person name="Gouyvenoux M."/>
            <person name="Ugarte E."/>
            <person name="Cattonaro F."/>
            <person name="Anthouard V."/>
            <person name="Vico V."/>
            <person name="Del Fabbro C."/>
            <person name="Alaux M."/>
            <person name="Di Gaspero G."/>
            <person name="Dumas V."/>
            <person name="Felice N."/>
            <person name="Paillard S."/>
            <person name="Juman I."/>
            <person name="Moroldo M."/>
            <person name="Scalabrin S."/>
            <person name="Canaguier A."/>
            <person name="Le Clainche I."/>
            <person name="Malacrida G."/>
            <person name="Durand E."/>
            <person name="Pesole G."/>
            <person name="Laucou V."/>
            <person name="Chatelet P."/>
            <person name="Merdinoglu D."/>
            <person name="Delledonne M."/>
            <person name="Pezzotti M."/>
            <person name="Lecharny A."/>
            <person name="Scarpelli C."/>
            <person name="Artiguenave F."/>
            <person name="Pe M.E."/>
            <person name="Valle G."/>
            <person name="Morgante M."/>
            <person name="Caboche M."/>
            <person name="Adam-Blondon A.-F."/>
            <person name="Weissenbach J."/>
            <person name="Quetier F."/>
            <person name="Wincker P."/>
        </authorList>
    </citation>
    <scope>NUCLEOTIDE SEQUENCE [LARGE SCALE GENOMIC DNA]</scope>
    <source>
        <strain evidence="3">cv. Pinot noir / PN40024</strain>
    </source>
</reference>
<dbReference type="PaxDb" id="29760-VIT_18s0086g00400.t01"/>
<evidence type="ECO:0000313" key="2">
    <source>
        <dbReference type="EMBL" id="CCB60816.1"/>
    </source>
</evidence>
<dbReference type="STRING" id="29760.F6I1J9"/>
<dbReference type="HOGENOM" id="CLU_2150500_0_0_1"/>
<evidence type="ECO:0000313" key="3">
    <source>
        <dbReference type="Proteomes" id="UP000009183"/>
    </source>
</evidence>
<dbReference type="EMBL" id="FN596511">
    <property type="protein sequence ID" value="CCB60816.1"/>
    <property type="molecule type" value="Genomic_DNA"/>
</dbReference>
<evidence type="ECO:0000256" key="1">
    <source>
        <dbReference type="SAM" id="MobiDB-lite"/>
    </source>
</evidence>